<reference evidence="1" key="1">
    <citation type="submission" date="2022-04" db="EMBL/GenBank/DDBJ databases">
        <authorList>
            <person name="Xu L."/>
            <person name="Lv Z."/>
        </authorList>
    </citation>
    <scope>NUCLEOTIDE SEQUENCE</scope>
    <source>
        <strain evidence="1">LV_2022a</strain>
    </source>
</reference>
<dbReference type="EMBL" id="JALJAT010000003">
    <property type="protein sequence ID" value="KAK4471439.1"/>
    <property type="molecule type" value="Genomic_DNA"/>
</dbReference>
<name>A0AAE1ZDF5_SCHME</name>
<keyword evidence="2" id="KW-1185">Reference proteome</keyword>
<dbReference type="Proteomes" id="UP001292079">
    <property type="component" value="Unassembled WGS sequence"/>
</dbReference>
<accession>A0AAE1ZDF5</accession>
<reference evidence="1" key="2">
    <citation type="journal article" date="2023" name="Infect Dis Poverty">
        <title>Chromosome-scale genome of the human blood fluke Schistosoma mekongi and its implications for public health.</title>
        <authorList>
            <person name="Zhou M."/>
            <person name="Xu L."/>
            <person name="Xu D."/>
            <person name="Chen W."/>
            <person name="Khan J."/>
            <person name="Hu Y."/>
            <person name="Huang H."/>
            <person name="Wei H."/>
            <person name="Zhang Y."/>
            <person name="Chusongsang P."/>
            <person name="Tanasarnprasert K."/>
            <person name="Hu X."/>
            <person name="Limpanont Y."/>
            <person name="Lv Z."/>
        </authorList>
    </citation>
    <scope>NUCLEOTIDE SEQUENCE</scope>
    <source>
        <strain evidence="1">LV_2022a</strain>
    </source>
</reference>
<comment type="caution">
    <text evidence="1">The sequence shown here is derived from an EMBL/GenBank/DDBJ whole genome shotgun (WGS) entry which is preliminary data.</text>
</comment>
<proteinExistence type="predicted"/>
<gene>
    <name evidence="1" type="ORF">MN116_004867</name>
</gene>
<evidence type="ECO:0000313" key="2">
    <source>
        <dbReference type="Proteomes" id="UP001292079"/>
    </source>
</evidence>
<protein>
    <submittedName>
        <fullName evidence="1">Uncharacterized protein</fullName>
    </submittedName>
</protein>
<sequence>MHGEPNEKTVVFEISLPDNEGCHECSYLELLQQHLETVNGQNHADDPFASKEAAEEKKLSDLAKALERKYVSGIPSV</sequence>
<evidence type="ECO:0000313" key="1">
    <source>
        <dbReference type="EMBL" id="KAK4471439.1"/>
    </source>
</evidence>
<dbReference type="AlphaFoldDB" id="A0AAE1ZDF5"/>
<organism evidence="1 2">
    <name type="scientific">Schistosoma mekongi</name>
    <name type="common">Parasitic worm</name>
    <dbReference type="NCBI Taxonomy" id="38744"/>
    <lineage>
        <taxon>Eukaryota</taxon>
        <taxon>Metazoa</taxon>
        <taxon>Spiralia</taxon>
        <taxon>Lophotrochozoa</taxon>
        <taxon>Platyhelminthes</taxon>
        <taxon>Trematoda</taxon>
        <taxon>Digenea</taxon>
        <taxon>Strigeidida</taxon>
        <taxon>Schistosomatoidea</taxon>
        <taxon>Schistosomatidae</taxon>
        <taxon>Schistosoma</taxon>
    </lineage>
</organism>